<sequence>MTAQIITRKELALLTGEDPSYLSPYSLVPLERLNLVDFDSQISMRDGISTNKSTANRGNNSSMDENLHENISSSFNFF</sequence>
<organism evidence="2 3">
    <name type="scientific">Rotaria magnacalcarata</name>
    <dbReference type="NCBI Taxonomy" id="392030"/>
    <lineage>
        <taxon>Eukaryota</taxon>
        <taxon>Metazoa</taxon>
        <taxon>Spiralia</taxon>
        <taxon>Gnathifera</taxon>
        <taxon>Rotifera</taxon>
        <taxon>Eurotatoria</taxon>
        <taxon>Bdelloidea</taxon>
        <taxon>Philodinida</taxon>
        <taxon>Philodinidae</taxon>
        <taxon>Rotaria</taxon>
    </lineage>
</organism>
<dbReference type="Proteomes" id="UP000681967">
    <property type="component" value="Unassembled WGS sequence"/>
</dbReference>
<evidence type="ECO:0000313" key="3">
    <source>
        <dbReference type="Proteomes" id="UP000681967"/>
    </source>
</evidence>
<feature type="region of interest" description="Disordered" evidence="1">
    <location>
        <begin position="48"/>
        <end position="67"/>
    </location>
</feature>
<gene>
    <name evidence="2" type="ORF">BYL167_LOCUS40859</name>
</gene>
<proteinExistence type="predicted"/>
<dbReference type="AlphaFoldDB" id="A0A8S2ZCC7"/>
<name>A0A8S2ZCC7_9BILA</name>
<dbReference type="EMBL" id="CAJOBH010102158">
    <property type="protein sequence ID" value="CAF4618523.1"/>
    <property type="molecule type" value="Genomic_DNA"/>
</dbReference>
<reference evidence="2" key="1">
    <citation type="submission" date="2021-02" db="EMBL/GenBank/DDBJ databases">
        <authorList>
            <person name="Nowell W R."/>
        </authorList>
    </citation>
    <scope>NUCLEOTIDE SEQUENCE</scope>
</reference>
<protein>
    <submittedName>
        <fullName evidence="2">Uncharacterized protein</fullName>
    </submittedName>
</protein>
<evidence type="ECO:0000313" key="2">
    <source>
        <dbReference type="EMBL" id="CAF4618523.1"/>
    </source>
</evidence>
<accession>A0A8S2ZCC7</accession>
<evidence type="ECO:0000256" key="1">
    <source>
        <dbReference type="SAM" id="MobiDB-lite"/>
    </source>
</evidence>
<feature type="non-terminal residue" evidence="2">
    <location>
        <position position="78"/>
    </location>
</feature>
<comment type="caution">
    <text evidence="2">The sequence shown here is derived from an EMBL/GenBank/DDBJ whole genome shotgun (WGS) entry which is preliminary data.</text>
</comment>